<keyword evidence="6" id="KW-0812">Transmembrane</keyword>
<proteinExistence type="predicted"/>
<dbReference type="Proteomes" id="UP001493487">
    <property type="component" value="Unassembled WGS sequence"/>
</dbReference>
<dbReference type="PANTHER" id="PTHR45436">
    <property type="entry name" value="SENSOR HISTIDINE KINASE YKOH"/>
    <property type="match status" value="1"/>
</dbReference>
<reference evidence="7 8" key="1">
    <citation type="journal article" date="2023" name="Genome Announc.">
        <title>Pan-Genome Analyses of the Genus Cohnella and Proposal of the Novel Species Cohnella silvisoli sp. nov., Isolated from Forest Soil.</title>
        <authorList>
            <person name="Wang C."/>
            <person name="Mao L."/>
            <person name="Bao G."/>
            <person name="Zhu H."/>
        </authorList>
    </citation>
    <scope>NUCLEOTIDE SEQUENCE [LARGE SCALE GENOMIC DNA]</scope>
    <source>
        <strain evidence="7 8">NL03-T5-1</strain>
    </source>
</reference>
<feature type="transmembrane region" description="Helical" evidence="6">
    <location>
        <begin position="9"/>
        <end position="28"/>
    </location>
</feature>
<accession>A0ABV1KLH3</accession>
<evidence type="ECO:0000256" key="4">
    <source>
        <dbReference type="ARBA" id="ARBA00022679"/>
    </source>
</evidence>
<dbReference type="RefSeq" id="WP_232182892.1">
    <property type="nucleotide sequence ID" value="NZ_JAIOAP010000001.1"/>
</dbReference>
<feature type="transmembrane region" description="Helical" evidence="6">
    <location>
        <begin position="289"/>
        <end position="313"/>
    </location>
</feature>
<evidence type="ECO:0000256" key="2">
    <source>
        <dbReference type="ARBA" id="ARBA00012438"/>
    </source>
</evidence>
<evidence type="ECO:0000256" key="5">
    <source>
        <dbReference type="ARBA" id="ARBA00022777"/>
    </source>
</evidence>
<evidence type="ECO:0000313" key="8">
    <source>
        <dbReference type="Proteomes" id="UP001493487"/>
    </source>
</evidence>
<dbReference type="Gene3D" id="6.10.340.10">
    <property type="match status" value="1"/>
</dbReference>
<keyword evidence="8" id="KW-1185">Reference proteome</keyword>
<organism evidence="7 8">
    <name type="scientific">Cohnella silvisoli</name>
    <dbReference type="NCBI Taxonomy" id="2873699"/>
    <lineage>
        <taxon>Bacteria</taxon>
        <taxon>Bacillati</taxon>
        <taxon>Bacillota</taxon>
        <taxon>Bacilli</taxon>
        <taxon>Bacillales</taxon>
        <taxon>Paenibacillaceae</taxon>
        <taxon>Cohnella</taxon>
    </lineage>
</organism>
<sequence length="414" mass="48090">MFYSIRTQLIAIIVMLIVPFVLMGYLFWNQAATALRDSIETSTVQTLNQYADFVESTTSQIMNTANQIIRSDTTQDWIRSRKENNEASSVQQNYRMRKYFDSIISNSTLIFSVNIFYDRWDMWNLEGDSYLQSDWYRNYREAGVRWARAHYDSRQNGIYMNSTRVNGLVYPLSDLLNLREEGVLKINLKTSSLQDPLDKLSLGKTGKVFLITPDGSPVLNQKVDLLPHALLERVQSLNGDRNTGTQIFRDKEHRYIYFYQTMETTGWVAVGSVSEKELFRKITVARQNVLIVACILFVITVSLTFWFSSSIATPISKIVRSMRFVEAGDFLKGNAVMLNKKVKQNEIGFLTSNYLNMVKRLKSYIETEFAQNLRRRNAEYKALLLQINPISLITRWKSLRHWRRKAGMKISNKS</sequence>
<protein>
    <recommendedName>
        <fullName evidence="2">histidine kinase</fullName>
        <ecNumber evidence="2">2.7.13.3</ecNumber>
    </recommendedName>
</protein>
<dbReference type="EC" id="2.7.13.3" evidence="2"/>
<keyword evidence="4" id="KW-0808">Transferase</keyword>
<comment type="caution">
    <text evidence="7">The sequence shown here is derived from an EMBL/GenBank/DDBJ whole genome shotgun (WGS) entry which is preliminary data.</text>
</comment>
<dbReference type="EMBL" id="JASKHM010000001">
    <property type="protein sequence ID" value="MEQ4480957.1"/>
    <property type="molecule type" value="Genomic_DNA"/>
</dbReference>
<keyword evidence="5" id="KW-0418">Kinase</keyword>
<dbReference type="Gene3D" id="3.30.450.20">
    <property type="entry name" value="PAS domain"/>
    <property type="match status" value="1"/>
</dbReference>
<evidence type="ECO:0000313" key="7">
    <source>
        <dbReference type="EMBL" id="MEQ4480957.1"/>
    </source>
</evidence>
<name>A0ABV1KLH3_9BACL</name>
<keyword evidence="6" id="KW-0472">Membrane</keyword>
<keyword evidence="3" id="KW-0597">Phosphoprotein</keyword>
<evidence type="ECO:0000256" key="3">
    <source>
        <dbReference type="ARBA" id="ARBA00022553"/>
    </source>
</evidence>
<evidence type="ECO:0000256" key="1">
    <source>
        <dbReference type="ARBA" id="ARBA00000085"/>
    </source>
</evidence>
<comment type="catalytic activity">
    <reaction evidence="1">
        <text>ATP + protein L-histidine = ADP + protein N-phospho-L-histidine.</text>
        <dbReference type="EC" id="2.7.13.3"/>
    </reaction>
</comment>
<dbReference type="PANTHER" id="PTHR45436:SF5">
    <property type="entry name" value="SENSOR HISTIDINE KINASE TRCS"/>
    <property type="match status" value="1"/>
</dbReference>
<dbReference type="CDD" id="cd12912">
    <property type="entry name" value="PDC2_MCP_like"/>
    <property type="match status" value="1"/>
</dbReference>
<keyword evidence="6" id="KW-1133">Transmembrane helix</keyword>
<evidence type="ECO:0000256" key="6">
    <source>
        <dbReference type="SAM" id="Phobius"/>
    </source>
</evidence>
<gene>
    <name evidence="7" type="ORF">QJS35_00970</name>
</gene>
<dbReference type="InterPro" id="IPR050428">
    <property type="entry name" value="TCS_sensor_his_kinase"/>
</dbReference>